<protein>
    <submittedName>
        <fullName evidence="3">CBS domain-containing membrane protein</fullName>
    </submittedName>
</protein>
<sequence length="228" mass="23265">MRVAIGQLDRLLRLRQLSGTNWRERAVAALGASLAIGAAGAISALIVGSHAALLLAAPIGASAVILFAVPSSPLGQPWPVIGGTTLSIACGILATQLLGHGPLAAGLAVGASILVMSATRSLHPPGGGCALLAVLGGPELLAKGYWLALVPGGLNAALLVVAGLVFHRFSGHSYPHRPAPVPADPHILPEDIDAALEAAHESFDVSREDLAALLEAAERHAVARRRRR</sequence>
<comment type="caution">
    <text evidence="3">The sequence shown here is derived from an EMBL/GenBank/DDBJ whole genome shotgun (WGS) entry which is preliminary data.</text>
</comment>
<keyword evidence="4" id="KW-1185">Reference proteome</keyword>
<feature type="transmembrane region" description="Helical" evidence="1">
    <location>
        <begin position="145"/>
        <end position="167"/>
    </location>
</feature>
<proteinExistence type="predicted"/>
<dbReference type="PANTHER" id="PTHR33741:SF5">
    <property type="entry name" value="TRANSMEMBRANE PROTEIN DDB_G0269096-RELATED"/>
    <property type="match status" value="1"/>
</dbReference>
<feature type="transmembrane region" description="Helical" evidence="1">
    <location>
        <begin position="26"/>
        <end position="47"/>
    </location>
</feature>
<accession>A0A7X5UW30</accession>
<dbReference type="InterPro" id="IPR007065">
    <property type="entry name" value="HPP"/>
</dbReference>
<evidence type="ECO:0000256" key="1">
    <source>
        <dbReference type="SAM" id="Phobius"/>
    </source>
</evidence>
<feature type="transmembrane region" description="Helical" evidence="1">
    <location>
        <begin position="52"/>
        <end position="70"/>
    </location>
</feature>
<evidence type="ECO:0000259" key="2">
    <source>
        <dbReference type="Pfam" id="PF04982"/>
    </source>
</evidence>
<dbReference type="PANTHER" id="PTHR33741">
    <property type="entry name" value="TRANSMEMBRANE PROTEIN DDB_G0269096-RELATED"/>
    <property type="match status" value="1"/>
</dbReference>
<evidence type="ECO:0000313" key="3">
    <source>
        <dbReference type="EMBL" id="NIJ63364.1"/>
    </source>
</evidence>
<evidence type="ECO:0000313" key="4">
    <source>
        <dbReference type="Proteomes" id="UP000564677"/>
    </source>
</evidence>
<dbReference type="RefSeq" id="WP_167297922.1">
    <property type="nucleotide sequence ID" value="NZ_JAASQV010000001.1"/>
</dbReference>
<dbReference type="Pfam" id="PF04982">
    <property type="entry name" value="TM_HPP"/>
    <property type="match status" value="1"/>
</dbReference>
<gene>
    <name evidence="3" type="ORF">FHR20_000295</name>
</gene>
<keyword evidence="1" id="KW-0812">Transmembrane</keyword>
<feature type="domain" description="HPP transmembrane region" evidence="2">
    <location>
        <begin position="20"/>
        <end position="175"/>
    </location>
</feature>
<organism evidence="3 4">
    <name type="scientific">Sphingomonas leidyi</name>
    <dbReference type="NCBI Taxonomy" id="68569"/>
    <lineage>
        <taxon>Bacteria</taxon>
        <taxon>Pseudomonadati</taxon>
        <taxon>Pseudomonadota</taxon>
        <taxon>Alphaproteobacteria</taxon>
        <taxon>Sphingomonadales</taxon>
        <taxon>Sphingomonadaceae</taxon>
        <taxon>Sphingomonas</taxon>
    </lineage>
</organism>
<keyword evidence="1" id="KW-0472">Membrane</keyword>
<keyword evidence="1" id="KW-1133">Transmembrane helix</keyword>
<reference evidence="3 4" key="1">
    <citation type="submission" date="2020-03" db="EMBL/GenBank/DDBJ databases">
        <title>Genomic Encyclopedia of Type Strains, Phase IV (KMG-IV): sequencing the most valuable type-strain genomes for metagenomic binning, comparative biology and taxonomic classification.</title>
        <authorList>
            <person name="Goeker M."/>
        </authorList>
    </citation>
    <scope>NUCLEOTIDE SEQUENCE [LARGE SCALE GENOMIC DNA]</scope>
    <source>
        <strain evidence="3 4">DSM 4733</strain>
    </source>
</reference>
<dbReference type="AlphaFoldDB" id="A0A7X5UW30"/>
<feature type="transmembrane region" description="Helical" evidence="1">
    <location>
        <begin position="76"/>
        <end position="94"/>
    </location>
</feature>
<dbReference type="Proteomes" id="UP000564677">
    <property type="component" value="Unassembled WGS sequence"/>
</dbReference>
<name>A0A7X5UW30_9SPHN</name>
<dbReference type="EMBL" id="JAASQV010000001">
    <property type="protein sequence ID" value="NIJ63364.1"/>
    <property type="molecule type" value="Genomic_DNA"/>
</dbReference>
<dbReference type="InterPro" id="IPR058581">
    <property type="entry name" value="TM_HPP"/>
</dbReference>